<name>A0A259TUZ4_9BACT</name>
<dbReference type="InterPro" id="IPR017853">
    <property type="entry name" value="GH"/>
</dbReference>
<dbReference type="GO" id="GO:0016798">
    <property type="term" value="F:hydrolase activity, acting on glycosyl bonds"/>
    <property type="evidence" value="ECO:0007669"/>
    <property type="project" value="UniProtKB-KW"/>
</dbReference>
<evidence type="ECO:0000259" key="4">
    <source>
        <dbReference type="SMART" id="SM00642"/>
    </source>
</evidence>
<dbReference type="Gene3D" id="2.60.40.1180">
    <property type="entry name" value="Golgi alpha-mannosidase II"/>
    <property type="match status" value="1"/>
</dbReference>
<evidence type="ECO:0000256" key="1">
    <source>
        <dbReference type="ARBA" id="ARBA00022801"/>
    </source>
</evidence>
<reference evidence="5 6" key="1">
    <citation type="submission" date="2016-11" db="EMBL/GenBank/DDBJ databases">
        <title>Study of marine rhodopsin-containing bacteria.</title>
        <authorList>
            <person name="Yoshizawa S."/>
            <person name="Kumagai Y."/>
            <person name="Kogure K."/>
        </authorList>
    </citation>
    <scope>NUCLEOTIDE SEQUENCE [LARGE SCALE GENOMIC DNA]</scope>
    <source>
        <strain evidence="5 6">SG-29</strain>
    </source>
</reference>
<keyword evidence="2" id="KW-0326">Glycosidase</keyword>
<evidence type="ECO:0000313" key="6">
    <source>
        <dbReference type="Proteomes" id="UP000216446"/>
    </source>
</evidence>
<feature type="chain" id="PRO_5013125082" description="Glycosyl hydrolase family 13 catalytic domain-containing protein" evidence="3">
    <location>
        <begin position="21"/>
        <end position="620"/>
    </location>
</feature>
<dbReference type="SMART" id="SM00642">
    <property type="entry name" value="Aamy"/>
    <property type="match status" value="1"/>
</dbReference>
<keyword evidence="6" id="KW-1185">Reference proteome</keyword>
<evidence type="ECO:0000313" key="5">
    <source>
        <dbReference type="EMBL" id="OZC01589.1"/>
    </source>
</evidence>
<dbReference type="InterPro" id="IPR006047">
    <property type="entry name" value="GH13_cat_dom"/>
</dbReference>
<dbReference type="PANTHER" id="PTHR10357">
    <property type="entry name" value="ALPHA-AMYLASE FAMILY MEMBER"/>
    <property type="match status" value="1"/>
</dbReference>
<keyword evidence="1" id="KW-0378">Hydrolase</keyword>
<evidence type="ECO:0000256" key="2">
    <source>
        <dbReference type="ARBA" id="ARBA00023295"/>
    </source>
</evidence>
<gene>
    <name evidence="5" type="ORF">BSZ36_00465</name>
</gene>
<proteinExistence type="predicted"/>
<evidence type="ECO:0000256" key="3">
    <source>
        <dbReference type="SAM" id="SignalP"/>
    </source>
</evidence>
<dbReference type="EMBL" id="MQWB01000001">
    <property type="protein sequence ID" value="OZC01589.1"/>
    <property type="molecule type" value="Genomic_DNA"/>
</dbReference>
<dbReference type="PANTHER" id="PTHR10357:SF210">
    <property type="entry name" value="MALTODEXTRIN GLUCOSIDASE"/>
    <property type="match status" value="1"/>
</dbReference>
<dbReference type="RefSeq" id="WP_179270945.1">
    <property type="nucleotide sequence ID" value="NZ_MQWB01000001.1"/>
</dbReference>
<dbReference type="InterPro" id="IPR013780">
    <property type="entry name" value="Glyco_hydro_b"/>
</dbReference>
<dbReference type="Gene3D" id="3.20.20.80">
    <property type="entry name" value="Glycosidases"/>
    <property type="match status" value="1"/>
</dbReference>
<dbReference type="GO" id="GO:0005975">
    <property type="term" value="P:carbohydrate metabolic process"/>
    <property type="evidence" value="ECO:0007669"/>
    <property type="project" value="InterPro"/>
</dbReference>
<protein>
    <recommendedName>
        <fullName evidence="4">Glycosyl hydrolase family 13 catalytic domain-containing protein</fullName>
    </recommendedName>
</protein>
<accession>A0A259TUZ4</accession>
<dbReference type="AlphaFoldDB" id="A0A259TUZ4"/>
<dbReference type="CDD" id="cd11338">
    <property type="entry name" value="AmyAc_CMD"/>
    <property type="match status" value="1"/>
</dbReference>
<comment type="caution">
    <text evidence="5">The sequence shown here is derived from an EMBL/GenBank/DDBJ whole genome shotgun (WGS) entry which is preliminary data.</text>
</comment>
<sequence length="620" mass="69891">MIRSLGLALLLLATAYSPLAQPVPPDWAQGAVWYQIFPERFRNGDPSNDPTWASLDFNDRADSSLWRPSPWTGDWYARDAWEEDLGDDFYEDGVFFRRYGGDLQGVLEKVDYIADLGVDVVYFNPVFHAASLHKYDPTSFHHVDPYFGPDPDGDIALAAGEDPGDPATWVWTRADSLFLDVVRAFHARGVRVVLDGVFNHTGTRFWAFQDVRENGRASRYADWYNVTAWDDPATPQDEFDWEGWWGFKPLAVLADEPDLRPGVREHIFDITRRWMDPDGDGDPSDGIDGWRLDVADEVPAGFWRDWNAHVRSLNPEAVTVGEIWSPAAHFAKETEFTTVMGYSAFAIPVEQSILDGRVPLATFADTLTARQRAYPEATRHAILTLMGSHDTERLASMIVNAPLGTHFDQGSNPRQDERYAVRAPNAREREIQRMVVALQMTARGAPTIYYGDEAGIWGADDPDDRKPFPWPDLDMAPEATDPLGRARTPDPVAFDSSLWRFHREAIALRNEWDVLRRGDQRFLTTDDSTGTLAFERTLGTQRLIVALNRSDASQLIGIPGETGPLVPIFASRGAVRDIPALVQVIYEDDRTELGYRVPARSLVVYRPVRDADIRPRGLDE</sequence>
<dbReference type="SUPFAM" id="SSF51011">
    <property type="entry name" value="Glycosyl hydrolase domain"/>
    <property type="match status" value="1"/>
</dbReference>
<dbReference type="Pfam" id="PF00128">
    <property type="entry name" value="Alpha-amylase"/>
    <property type="match status" value="2"/>
</dbReference>
<dbReference type="Proteomes" id="UP000216446">
    <property type="component" value="Unassembled WGS sequence"/>
</dbReference>
<organism evidence="5 6">
    <name type="scientific">Rubricoccus marinus</name>
    <dbReference type="NCBI Taxonomy" id="716817"/>
    <lineage>
        <taxon>Bacteria</taxon>
        <taxon>Pseudomonadati</taxon>
        <taxon>Rhodothermota</taxon>
        <taxon>Rhodothermia</taxon>
        <taxon>Rhodothermales</taxon>
        <taxon>Rubricoccaceae</taxon>
        <taxon>Rubricoccus</taxon>
    </lineage>
</organism>
<keyword evidence="3" id="KW-0732">Signal</keyword>
<dbReference type="SUPFAM" id="SSF51445">
    <property type="entry name" value="(Trans)glycosidases"/>
    <property type="match status" value="1"/>
</dbReference>
<dbReference type="InParanoid" id="A0A259TUZ4"/>
<feature type="domain" description="Glycosyl hydrolase family 13 catalytic" evidence="4">
    <location>
        <begin position="35"/>
        <end position="487"/>
    </location>
</feature>
<feature type="signal peptide" evidence="3">
    <location>
        <begin position="1"/>
        <end position="20"/>
    </location>
</feature>
<dbReference type="FunCoup" id="A0A259TUZ4">
    <property type="interactions" value="188"/>
</dbReference>